<evidence type="ECO:0000256" key="10">
    <source>
        <dbReference type="ARBA" id="ARBA00023002"/>
    </source>
</evidence>
<evidence type="ECO:0000259" key="15">
    <source>
        <dbReference type="PROSITE" id="PS51379"/>
    </source>
</evidence>
<feature type="non-terminal residue" evidence="16">
    <location>
        <position position="1"/>
    </location>
</feature>
<gene>
    <name evidence="16" type="ORF">METZ01_LOCUS354184</name>
</gene>
<keyword evidence="7" id="KW-0479">Metal-binding</keyword>
<dbReference type="PANTHER" id="PTHR10617">
    <property type="entry name" value="ELECTRON TRANSFER FLAVOPROTEIN-UBIQUINONE OXIDOREDUCTASE"/>
    <property type="match status" value="1"/>
</dbReference>
<dbReference type="Pfam" id="PF05187">
    <property type="entry name" value="Fer4_ETF_QO"/>
    <property type="match status" value="1"/>
</dbReference>
<keyword evidence="8" id="KW-0274">FAD</keyword>
<organism evidence="16">
    <name type="scientific">marine metagenome</name>
    <dbReference type="NCBI Taxonomy" id="408172"/>
    <lineage>
        <taxon>unclassified sequences</taxon>
        <taxon>metagenomes</taxon>
        <taxon>ecological metagenomes</taxon>
    </lineage>
</organism>
<dbReference type="SUPFAM" id="SSF54373">
    <property type="entry name" value="FAD-linked reductases, C-terminal domain"/>
    <property type="match status" value="1"/>
</dbReference>
<reference evidence="16" key="1">
    <citation type="submission" date="2018-05" db="EMBL/GenBank/DDBJ databases">
        <authorList>
            <person name="Lanie J.A."/>
            <person name="Ng W.-L."/>
            <person name="Kazmierczak K.M."/>
            <person name="Andrzejewski T.M."/>
            <person name="Davidsen T.M."/>
            <person name="Wayne K.J."/>
            <person name="Tettelin H."/>
            <person name="Glass J.I."/>
            <person name="Rusch D."/>
            <person name="Podicherti R."/>
            <person name="Tsui H.-C.T."/>
            <person name="Winkler M.E."/>
        </authorList>
    </citation>
    <scope>NUCLEOTIDE SEQUENCE</scope>
</reference>
<name>A0A382RV35_9ZZZZ</name>
<dbReference type="SUPFAM" id="SSF51905">
    <property type="entry name" value="FAD/NAD(P)-binding domain"/>
    <property type="match status" value="1"/>
</dbReference>
<keyword evidence="13" id="KW-0830">Ubiquinone</keyword>
<evidence type="ECO:0000256" key="5">
    <source>
        <dbReference type="ARBA" id="ARBA00022448"/>
    </source>
</evidence>
<dbReference type="EMBL" id="UINC01124288">
    <property type="protein sequence ID" value="SVD01330.1"/>
    <property type="molecule type" value="Genomic_DNA"/>
</dbReference>
<dbReference type="EC" id="1.5.5.1" evidence="4"/>
<accession>A0A382RV35</accession>
<feature type="domain" description="4Fe-4S ferredoxin-type" evidence="15">
    <location>
        <begin position="284"/>
        <end position="313"/>
    </location>
</feature>
<dbReference type="InterPro" id="IPR007859">
    <property type="entry name" value="ETF-QO/FixX_C"/>
</dbReference>
<evidence type="ECO:0000256" key="9">
    <source>
        <dbReference type="ARBA" id="ARBA00022982"/>
    </source>
</evidence>
<protein>
    <recommendedName>
        <fullName evidence="4">electron-transferring-flavoprotein dehydrogenase</fullName>
        <ecNumber evidence="4">1.5.5.1</ecNumber>
    </recommendedName>
    <alternativeName>
        <fullName evidence="14">Electron-transferring-flavoprotein dehydrogenase</fullName>
    </alternativeName>
</protein>
<evidence type="ECO:0000256" key="8">
    <source>
        <dbReference type="ARBA" id="ARBA00022827"/>
    </source>
</evidence>
<comment type="cofactor">
    <cofactor evidence="2">
        <name>FAD</name>
        <dbReference type="ChEBI" id="CHEBI:57692"/>
    </cofactor>
</comment>
<dbReference type="Pfam" id="PF21162">
    <property type="entry name" value="ETFQO_UQ-bd"/>
    <property type="match status" value="1"/>
</dbReference>
<dbReference type="SUPFAM" id="SSF54862">
    <property type="entry name" value="4Fe-4S ferredoxins"/>
    <property type="match status" value="1"/>
</dbReference>
<proteinExistence type="predicted"/>
<dbReference type="InterPro" id="IPR049398">
    <property type="entry name" value="ETF-QO/FixC_UQ-bd"/>
</dbReference>
<feature type="non-terminal residue" evidence="16">
    <location>
        <position position="317"/>
    </location>
</feature>
<sequence>PGYVAHTMGFPLGHNIFGGAFIYGMKNDILDLGLVVGLDYHNPYIDPHHELQLLKTHPWIRSLLKGGKMISYGAKSLPEGGYYSLPKLTVDGAILVGDSAGFMNGQRLKGIHLAMKSGMEAAETILISLQKKDYSDSLLVDFQRRIDNSWINKELYKVRNFHQAFDKGLIAGMVNAGLGLITGGLGWGMFNRLNSKHGHEHLRQLNKGTQSNKYEKLNYDGKYLFDKVTNVYHSATAHNEDQVPHLHIQDTDICIKRCTEEYGNPCENFCPADVYEMIGENDDRRLQINFSNCVHCKTCDIMDPYQIIDWLPPEGGD</sequence>
<evidence type="ECO:0000256" key="14">
    <source>
        <dbReference type="ARBA" id="ARBA00032754"/>
    </source>
</evidence>
<dbReference type="Gene3D" id="3.30.70.20">
    <property type="match status" value="1"/>
</dbReference>
<dbReference type="InterPro" id="IPR040156">
    <property type="entry name" value="ETF-QO"/>
</dbReference>
<dbReference type="GO" id="GO:0005739">
    <property type="term" value="C:mitochondrion"/>
    <property type="evidence" value="ECO:0007669"/>
    <property type="project" value="UniProtKB-ARBA"/>
</dbReference>
<evidence type="ECO:0000256" key="7">
    <source>
        <dbReference type="ARBA" id="ARBA00022723"/>
    </source>
</evidence>
<evidence type="ECO:0000256" key="11">
    <source>
        <dbReference type="ARBA" id="ARBA00023004"/>
    </source>
</evidence>
<dbReference type="PANTHER" id="PTHR10617:SF107">
    <property type="entry name" value="ELECTRON TRANSFER FLAVOPROTEIN-UBIQUINONE OXIDOREDUCTASE, MITOCHONDRIAL"/>
    <property type="match status" value="1"/>
</dbReference>
<evidence type="ECO:0000256" key="6">
    <source>
        <dbReference type="ARBA" id="ARBA00022630"/>
    </source>
</evidence>
<dbReference type="InterPro" id="IPR036188">
    <property type="entry name" value="FAD/NAD-bd_sf"/>
</dbReference>
<dbReference type="AlphaFoldDB" id="A0A382RV35"/>
<comment type="function">
    <text evidence="3">Accepts electrons from ETF and reduces ubiquinone.</text>
</comment>
<dbReference type="GO" id="GO:0004174">
    <property type="term" value="F:electron-transferring-flavoprotein dehydrogenase activity"/>
    <property type="evidence" value="ECO:0007669"/>
    <property type="project" value="UniProtKB-EC"/>
</dbReference>
<dbReference type="GO" id="GO:0046872">
    <property type="term" value="F:metal ion binding"/>
    <property type="evidence" value="ECO:0007669"/>
    <property type="project" value="UniProtKB-KW"/>
</dbReference>
<keyword evidence="6" id="KW-0285">Flavoprotein</keyword>
<dbReference type="PROSITE" id="PS51379">
    <property type="entry name" value="4FE4S_FER_2"/>
    <property type="match status" value="2"/>
</dbReference>
<dbReference type="GO" id="GO:0051536">
    <property type="term" value="F:iron-sulfur cluster binding"/>
    <property type="evidence" value="ECO:0007669"/>
    <property type="project" value="UniProtKB-KW"/>
</dbReference>
<evidence type="ECO:0000256" key="3">
    <source>
        <dbReference type="ARBA" id="ARBA00002819"/>
    </source>
</evidence>
<keyword evidence="9" id="KW-0249">Electron transport</keyword>
<keyword evidence="12" id="KW-0411">Iron-sulfur</keyword>
<dbReference type="Gene3D" id="3.30.9.90">
    <property type="match status" value="1"/>
</dbReference>
<keyword evidence="10" id="KW-0560">Oxidoreductase</keyword>
<feature type="domain" description="4Fe-4S ferredoxin-type" evidence="15">
    <location>
        <begin position="244"/>
        <end position="280"/>
    </location>
</feature>
<evidence type="ECO:0000313" key="16">
    <source>
        <dbReference type="EMBL" id="SVD01330.1"/>
    </source>
</evidence>
<evidence type="ECO:0000256" key="13">
    <source>
        <dbReference type="ARBA" id="ARBA00023075"/>
    </source>
</evidence>
<keyword evidence="11" id="KW-0408">Iron</keyword>
<evidence type="ECO:0000256" key="2">
    <source>
        <dbReference type="ARBA" id="ARBA00001974"/>
    </source>
</evidence>
<dbReference type="Gene3D" id="3.50.50.60">
    <property type="entry name" value="FAD/NAD(P)-binding domain"/>
    <property type="match status" value="1"/>
</dbReference>
<evidence type="ECO:0000256" key="4">
    <source>
        <dbReference type="ARBA" id="ARBA00012696"/>
    </source>
</evidence>
<evidence type="ECO:0000256" key="1">
    <source>
        <dbReference type="ARBA" id="ARBA00001966"/>
    </source>
</evidence>
<dbReference type="InterPro" id="IPR017896">
    <property type="entry name" value="4Fe4S_Fe-S-bd"/>
</dbReference>
<keyword evidence="5" id="KW-0813">Transport</keyword>
<comment type="cofactor">
    <cofactor evidence="1">
        <name>[4Fe-4S] cluster</name>
        <dbReference type="ChEBI" id="CHEBI:49883"/>
    </cofactor>
</comment>
<evidence type="ECO:0000256" key="12">
    <source>
        <dbReference type="ARBA" id="ARBA00023014"/>
    </source>
</evidence>